<protein>
    <submittedName>
        <fullName evidence="2">Uncharacterized protein</fullName>
    </submittedName>
</protein>
<proteinExistence type="predicted"/>
<evidence type="ECO:0000256" key="1">
    <source>
        <dbReference type="SAM" id="MobiDB-lite"/>
    </source>
</evidence>
<accession>A0A2N9H1T0</accession>
<name>A0A2N9H1T0_FAGSY</name>
<dbReference type="AlphaFoldDB" id="A0A2N9H1T0"/>
<organism evidence="2">
    <name type="scientific">Fagus sylvatica</name>
    <name type="common">Beechnut</name>
    <dbReference type="NCBI Taxonomy" id="28930"/>
    <lineage>
        <taxon>Eukaryota</taxon>
        <taxon>Viridiplantae</taxon>
        <taxon>Streptophyta</taxon>
        <taxon>Embryophyta</taxon>
        <taxon>Tracheophyta</taxon>
        <taxon>Spermatophyta</taxon>
        <taxon>Magnoliopsida</taxon>
        <taxon>eudicotyledons</taxon>
        <taxon>Gunneridae</taxon>
        <taxon>Pentapetalae</taxon>
        <taxon>rosids</taxon>
        <taxon>fabids</taxon>
        <taxon>Fagales</taxon>
        <taxon>Fagaceae</taxon>
        <taxon>Fagus</taxon>
    </lineage>
</organism>
<evidence type="ECO:0000313" key="2">
    <source>
        <dbReference type="EMBL" id="SPD05962.1"/>
    </source>
</evidence>
<feature type="region of interest" description="Disordered" evidence="1">
    <location>
        <begin position="217"/>
        <end position="246"/>
    </location>
</feature>
<sequence>MNCLFTASGASKIISYPDGRGRYDLLHLLWTTCRVSEISDTPIMMEVCVYTHFEVNFGCGYLNHFPLQFKKRATAALAGVETSMEISDNIIAETAQDVAVDTSNNVARGTADKIAAGFANVTSRYDSLEHLFSVSPTGIEEIEDEDAEIDAAETVSDAETVAAEVNSADERTASEASFDDVPLASASNPRSVERIVDEHTTVGVVTSAVRAVETTPITITSSGGTTQGNPSGSGSHADPLLFDSSPSTRHYVRRTRRGSIVFTDSERTISATVRVPTPLSPLHESGGTAPTLVVIAAVVSVATTVQEDETVPAAAEETPGSEEVLVHISDIPKGNIVGDTPVDENLVVGTDFGTSVTQIGCAEAAVSKNPIMADVLPGSDIPVVEETFAQDPADNISMEDMVDTNDSYNAILAETGDHVAGTQAADLEVAALITAHTSPTKTIGSGNEAVVAEERRHQIVAVESAARGQPGLLSATSERIVAGVTAAAVYDVVAEAATDVVAKVVDEVIAETVENASNMHKIPAVNDVIAVGMIPKQDSQHKRVIAEVLDDILMYEYKYRYVTDVADFEEIAPKMGTVIRKAMILPLSLGSAFSTPQWSRQKCEGCFCDGATWRAEGDHDMDLNPKGGQAMHVSCDFGFHKLITVPPSRPNDSSSMATKILGLTPLHQTTLLKSDQHKESSFLTGLGRGSYSLSPFRTGMGMVMGFLSHFSIFHASWLLPVVFELLCRSLLREQYQNSWFPVECRAGISWRCLE</sequence>
<reference evidence="2" key="1">
    <citation type="submission" date="2018-02" db="EMBL/GenBank/DDBJ databases">
        <authorList>
            <person name="Cohen D.B."/>
            <person name="Kent A.D."/>
        </authorList>
    </citation>
    <scope>NUCLEOTIDE SEQUENCE</scope>
</reference>
<dbReference type="EMBL" id="OIVN01002725">
    <property type="protein sequence ID" value="SPD05962.1"/>
    <property type="molecule type" value="Genomic_DNA"/>
</dbReference>
<gene>
    <name evidence="2" type="ORF">FSB_LOCUS33844</name>
</gene>